<accession>A0ABP8HU65</accession>
<reference evidence="3" key="1">
    <citation type="journal article" date="2019" name="Int. J. Syst. Evol. Microbiol.">
        <title>The Global Catalogue of Microorganisms (GCM) 10K type strain sequencing project: providing services to taxonomists for standard genome sequencing and annotation.</title>
        <authorList>
            <consortium name="The Broad Institute Genomics Platform"/>
            <consortium name="The Broad Institute Genome Sequencing Center for Infectious Disease"/>
            <person name="Wu L."/>
            <person name="Ma J."/>
        </authorList>
    </citation>
    <scope>NUCLEOTIDE SEQUENCE [LARGE SCALE GENOMIC DNA]</scope>
    <source>
        <strain evidence="3">JCM 17727</strain>
    </source>
</reference>
<evidence type="ECO:0008006" key="4">
    <source>
        <dbReference type="Google" id="ProtNLM"/>
    </source>
</evidence>
<name>A0ABP8HU65_9GAMM</name>
<gene>
    <name evidence="2" type="ORF">GCM10023150_04120</name>
</gene>
<keyword evidence="1" id="KW-0732">Signal</keyword>
<dbReference type="Proteomes" id="UP001501294">
    <property type="component" value="Unassembled WGS sequence"/>
</dbReference>
<sequence length="138" mass="14910">MKLLLAIVTAVLTLSGCANTSPQSAEEVAANQVMNRAMWNRPASSFEGTLVIIRASQFTGIVCTYSILVDGNEVALLDNGQKVTLNLIEGQHVISVQMGKDGCGHSYAEQRVQVVPGRQEKLHIEVGTFDGLTIKPYH</sequence>
<proteinExistence type="predicted"/>
<evidence type="ECO:0000256" key="1">
    <source>
        <dbReference type="SAM" id="SignalP"/>
    </source>
</evidence>
<evidence type="ECO:0000313" key="3">
    <source>
        <dbReference type="Proteomes" id="UP001501294"/>
    </source>
</evidence>
<dbReference type="EMBL" id="BAABFU010000001">
    <property type="protein sequence ID" value="GAA4344531.1"/>
    <property type="molecule type" value="Genomic_DNA"/>
</dbReference>
<dbReference type="RefSeq" id="WP_223577256.1">
    <property type="nucleotide sequence ID" value="NZ_BAABFU010000001.1"/>
</dbReference>
<evidence type="ECO:0000313" key="2">
    <source>
        <dbReference type="EMBL" id="GAA4344531.1"/>
    </source>
</evidence>
<comment type="caution">
    <text evidence="2">The sequence shown here is derived from an EMBL/GenBank/DDBJ whole genome shotgun (WGS) entry which is preliminary data.</text>
</comment>
<protein>
    <recommendedName>
        <fullName evidence="4">Lipoprotein</fullName>
    </recommendedName>
</protein>
<keyword evidence="3" id="KW-1185">Reference proteome</keyword>
<dbReference type="PROSITE" id="PS51257">
    <property type="entry name" value="PROKAR_LIPOPROTEIN"/>
    <property type="match status" value="1"/>
</dbReference>
<feature type="signal peptide" evidence="1">
    <location>
        <begin position="1"/>
        <end position="20"/>
    </location>
</feature>
<feature type="chain" id="PRO_5045943171" description="Lipoprotein" evidence="1">
    <location>
        <begin position="21"/>
        <end position="138"/>
    </location>
</feature>
<organism evidence="2 3">
    <name type="scientific">Kangiella taiwanensis</name>
    <dbReference type="NCBI Taxonomy" id="1079179"/>
    <lineage>
        <taxon>Bacteria</taxon>
        <taxon>Pseudomonadati</taxon>
        <taxon>Pseudomonadota</taxon>
        <taxon>Gammaproteobacteria</taxon>
        <taxon>Kangiellales</taxon>
        <taxon>Kangiellaceae</taxon>
        <taxon>Kangiella</taxon>
    </lineage>
</organism>